<dbReference type="AlphaFoldDB" id="A0A484CLB6"/>
<proteinExistence type="predicted"/>
<organism evidence="2 3">
    <name type="scientific">Perca flavescens</name>
    <name type="common">American yellow perch</name>
    <name type="synonym">Morone flavescens</name>
    <dbReference type="NCBI Taxonomy" id="8167"/>
    <lineage>
        <taxon>Eukaryota</taxon>
        <taxon>Metazoa</taxon>
        <taxon>Chordata</taxon>
        <taxon>Craniata</taxon>
        <taxon>Vertebrata</taxon>
        <taxon>Euteleostomi</taxon>
        <taxon>Actinopterygii</taxon>
        <taxon>Neopterygii</taxon>
        <taxon>Teleostei</taxon>
        <taxon>Neoteleostei</taxon>
        <taxon>Acanthomorphata</taxon>
        <taxon>Eupercaria</taxon>
        <taxon>Perciformes</taxon>
        <taxon>Percoidei</taxon>
        <taxon>Percidae</taxon>
        <taxon>Percinae</taxon>
        <taxon>Perca</taxon>
    </lineage>
</organism>
<reference evidence="2 3" key="1">
    <citation type="submission" date="2019-01" db="EMBL/GenBank/DDBJ databases">
        <title>A chromosome-scale genome assembly of the yellow perch, Perca flavescens.</title>
        <authorList>
            <person name="Feron R."/>
            <person name="Morvezen R."/>
            <person name="Bestin A."/>
            <person name="Haffray P."/>
            <person name="Klopp C."/>
            <person name="Zahm M."/>
            <person name="Cabau C."/>
            <person name="Roques C."/>
            <person name="Donnadieu C."/>
            <person name="Bouchez O."/>
            <person name="Christie M."/>
            <person name="Larson W."/>
            <person name="Guiguen Y."/>
        </authorList>
    </citation>
    <scope>NUCLEOTIDE SEQUENCE [LARGE SCALE GENOMIC DNA]</scope>
    <source>
        <strain evidence="2">YP-PL-M2</strain>
        <tissue evidence="2">Blood</tissue>
    </source>
</reference>
<accession>A0A484CLB6</accession>
<feature type="region of interest" description="Disordered" evidence="1">
    <location>
        <begin position="94"/>
        <end position="146"/>
    </location>
</feature>
<comment type="caution">
    <text evidence="2">The sequence shown here is derived from an EMBL/GenBank/DDBJ whole genome shotgun (WGS) entry which is preliminary data.</text>
</comment>
<dbReference type="EMBL" id="SCKG01000013">
    <property type="protein sequence ID" value="TDH04522.1"/>
    <property type="molecule type" value="Genomic_DNA"/>
</dbReference>
<dbReference type="Proteomes" id="UP000295070">
    <property type="component" value="Chromosome 13"/>
</dbReference>
<gene>
    <name evidence="2" type="ORF">EPR50_G00133610</name>
</gene>
<keyword evidence="3" id="KW-1185">Reference proteome</keyword>
<evidence type="ECO:0000256" key="1">
    <source>
        <dbReference type="SAM" id="MobiDB-lite"/>
    </source>
</evidence>
<sequence>MLNATRHLVGLVKALQKSLQHRFKGIFVSVKMDDSSDVAVDLPFGDIVYMMSALLDPSFCLFWLEQDVQAPDEVKSEVKEMIIDLVLAEARKLTVPESSSGDDDQEELPPPAKTPRLFSGYRKKSTKKSVDHGSSVQADPLYPGSI</sequence>
<protein>
    <submittedName>
        <fullName evidence="2">Uncharacterized protein</fullName>
    </submittedName>
</protein>
<dbReference type="STRING" id="8167.A0A484CLB6"/>
<name>A0A484CLB6_PERFV</name>
<evidence type="ECO:0000313" key="3">
    <source>
        <dbReference type="Proteomes" id="UP000295070"/>
    </source>
</evidence>
<evidence type="ECO:0000313" key="2">
    <source>
        <dbReference type="EMBL" id="TDH04522.1"/>
    </source>
</evidence>